<proteinExistence type="inferred from homology"/>
<dbReference type="PANTHER" id="PTHR11134">
    <property type="entry name" value="ADAPTOR COMPLEX SUBUNIT BETA FAMILY MEMBER"/>
    <property type="match status" value="1"/>
</dbReference>
<dbReference type="Gene3D" id="1.25.10.10">
    <property type="entry name" value="Leucine-rich Repeat Variant"/>
    <property type="match status" value="1"/>
</dbReference>
<dbReference type="SUPFAM" id="SSF48371">
    <property type="entry name" value="ARM repeat"/>
    <property type="match status" value="1"/>
</dbReference>
<protein>
    <submittedName>
        <fullName evidence="9">AP-4 complex subunit beta-1-like</fullName>
    </submittedName>
</protein>
<name>A0ABM1EXY9_PRICU</name>
<feature type="region of interest" description="Disordered" evidence="6">
    <location>
        <begin position="496"/>
        <end position="544"/>
    </location>
</feature>
<keyword evidence="4" id="KW-0653">Protein transport</keyword>
<gene>
    <name evidence="9" type="primary">LOC106816930</name>
</gene>
<evidence type="ECO:0000259" key="7">
    <source>
        <dbReference type="Pfam" id="PF01602"/>
    </source>
</evidence>
<evidence type="ECO:0000256" key="4">
    <source>
        <dbReference type="ARBA" id="ARBA00022927"/>
    </source>
</evidence>
<dbReference type="Pfam" id="PF01602">
    <property type="entry name" value="Adaptin_N"/>
    <property type="match status" value="1"/>
</dbReference>
<dbReference type="InterPro" id="IPR011989">
    <property type="entry name" value="ARM-like"/>
</dbReference>
<accession>A0ABM1EXY9</accession>
<comment type="subcellular location">
    <subcellularLocation>
        <location evidence="1">Endomembrane system</location>
    </subcellularLocation>
</comment>
<evidence type="ECO:0000256" key="2">
    <source>
        <dbReference type="ARBA" id="ARBA00006613"/>
    </source>
</evidence>
<dbReference type="InterPro" id="IPR016024">
    <property type="entry name" value="ARM-type_fold"/>
</dbReference>
<feature type="compositionally biased region" description="Basic and acidic residues" evidence="6">
    <location>
        <begin position="503"/>
        <end position="529"/>
    </location>
</feature>
<dbReference type="PROSITE" id="PS51257">
    <property type="entry name" value="PROKAR_LIPOPROTEIN"/>
    <property type="match status" value="1"/>
</dbReference>
<evidence type="ECO:0000256" key="5">
    <source>
        <dbReference type="ARBA" id="ARBA00023136"/>
    </source>
</evidence>
<organism evidence="8 9">
    <name type="scientific">Priapulus caudatus</name>
    <name type="common">Priapulid worm</name>
    <dbReference type="NCBI Taxonomy" id="37621"/>
    <lineage>
        <taxon>Eukaryota</taxon>
        <taxon>Metazoa</taxon>
        <taxon>Ecdysozoa</taxon>
        <taxon>Scalidophora</taxon>
        <taxon>Priapulida</taxon>
        <taxon>Priapulimorpha</taxon>
        <taxon>Priapulimorphida</taxon>
        <taxon>Priapulidae</taxon>
        <taxon>Priapulus</taxon>
    </lineage>
</organism>
<dbReference type="InterPro" id="IPR002553">
    <property type="entry name" value="Clathrin/coatomer_adapt-like_N"/>
</dbReference>
<sequence length="544" mass="58862">MKEDKPQMPMVMYGWVLSCEASGKVLRLHTQGVDVNDVLSEVAKCVTSRDVVSKKLSCEIIRCNAARRPDLSLLVVNTLLRDLRDPDPSVRVLAVRALSCCCASAGDAAERAALEATRDASAHFADVVVDRLYELVRDPDPIVVSNALAALDDALADEGGVAVNRSMVRHLAARLPEFSPWGAARVVATLSRYAPRSRDEAVDLMNACVVAAVELFLRLTAEVPGARADVWARAGAPLAAALATTDYETIAFVLAFLRRHADESLAPFRGRRRLRRRFFCRHNEPPYVKVAKLRLLPRLAADDASAAEIVDEVLPCCMDDDAAVAEAAAALLGDIAARFAGECRARVGDVFVRLLELRRPHVTRCVLAVARAWPLDDREFANRLAETAAAGMILGERGDAIDGAPYVLERLLEGFASSDAAGVALAFLTASVRLFLRRPAEMQDLLGRVMETCAASPHEPVRGRAILLYNLLKMDDDLELARKVVLGEIRDGGRDAVPAGFEDDSKATADLEDDSKATADLEDDSKATADLEDDSRGTASPKDA</sequence>
<evidence type="ECO:0000256" key="6">
    <source>
        <dbReference type="SAM" id="MobiDB-lite"/>
    </source>
</evidence>
<reference evidence="9" key="1">
    <citation type="submission" date="2025-08" db="UniProtKB">
        <authorList>
            <consortium name="RefSeq"/>
        </authorList>
    </citation>
    <scope>IDENTIFICATION</scope>
</reference>
<dbReference type="RefSeq" id="XP_014677060.1">
    <property type="nucleotide sequence ID" value="XM_014821574.1"/>
</dbReference>
<evidence type="ECO:0000313" key="8">
    <source>
        <dbReference type="Proteomes" id="UP000695022"/>
    </source>
</evidence>
<comment type="similarity">
    <text evidence="2">Belongs to the adaptor complexes large subunit family.</text>
</comment>
<feature type="domain" description="Clathrin/coatomer adaptor adaptin-like N-terminal" evidence="7">
    <location>
        <begin position="20"/>
        <end position="102"/>
    </location>
</feature>
<dbReference type="GeneID" id="106816930"/>
<evidence type="ECO:0000256" key="3">
    <source>
        <dbReference type="ARBA" id="ARBA00022448"/>
    </source>
</evidence>
<keyword evidence="8" id="KW-1185">Reference proteome</keyword>
<dbReference type="InterPro" id="IPR026739">
    <property type="entry name" value="AP_beta"/>
</dbReference>
<keyword evidence="3" id="KW-0813">Transport</keyword>
<dbReference type="Proteomes" id="UP000695022">
    <property type="component" value="Unplaced"/>
</dbReference>
<evidence type="ECO:0000256" key="1">
    <source>
        <dbReference type="ARBA" id="ARBA00004308"/>
    </source>
</evidence>
<evidence type="ECO:0000313" key="9">
    <source>
        <dbReference type="RefSeq" id="XP_014677060.1"/>
    </source>
</evidence>
<keyword evidence="5" id="KW-0472">Membrane</keyword>